<dbReference type="VEuPathDB" id="FungiDB:CAGL0E06512g"/>
<dbReference type="VEuPathDB" id="FungiDB:GVI51_E06215"/>
<accession>A0A0W0CJ73</accession>
<sequence length="212" mass="24175">MSSELEVLKKKVSDLQELVQKQNLLISKTGKNVLELQIAKQKSDVDNFGPSRAQVTAQFDSTDFATNDDLVQLVAELQGELNVIEERSIRRLVNSTKTDQDATLAPIPNADGEAPSLTDEMFPHTLKEFEEMDDIRLYRLAKFYEKLPLTMKEQEDFDKVLEGKVEDLHISKLSDEDITKELKKLSKDELDDAFNDIARYLGLRSRRGTGIW</sequence>
<dbReference type="InterPro" id="IPR012917">
    <property type="entry name" value="DUF3294"/>
</dbReference>
<dbReference type="Proteomes" id="UP000054886">
    <property type="component" value="Unassembled WGS sequence"/>
</dbReference>
<evidence type="ECO:0000313" key="2">
    <source>
        <dbReference type="Proteomes" id="UP000054886"/>
    </source>
</evidence>
<gene>
    <name evidence="1" type="ORF">AO440_001103</name>
</gene>
<dbReference type="OMA" id="ENFHIND"/>
<protein>
    <submittedName>
        <fullName evidence="1">Uncharacterized protein MRP8</fullName>
    </submittedName>
</protein>
<dbReference type="VEuPathDB" id="FungiDB:B1J91_E06512g"/>
<dbReference type="AlphaFoldDB" id="A0A0W0CJ73"/>
<name>A0A0W0CJ73_CANGB</name>
<dbReference type="Pfam" id="PF07957">
    <property type="entry name" value="DUF3294"/>
    <property type="match status" value="1"/>
</dbReference>
<evidence type="ECO:0000313" key="1">
    <source>
        <dbReference type="EMBL" id="KTA99610.1"/>
    </source>
</evidence>
<comment type="caution">
    <text evidence="1">The sequence shown here is derived from an EMBL/GenBank/DDBJ whole genome shotgun (WGS) entry which is preliminary data.</text>
</comment>
<dbReference type="PhylomeDB" id="A0A0W0CJ73"/>
<proteinExistence type="predicted"/>
<dbReference type="PIRSF" id="PIRSF022944">
    <property type="entry name" value="Ribosomal_MRP8_mit"/>
    <property type="match status" value="1"/>
</dbReference>
<dbReference type="OrthoDB" id="4076200at2759"/>
<organism evidence="1 2">
    <name type="scientific">Candida glabrata</name>
    <name type="common">Yeast</name>
    <name type="synonym">Torulopsis glabrata</name>
    <dbReference type="NCBI Taxonomy" id="5478"/>
    <lineage>
        <taxon>Eukaryota</taxon>
        <taxon>Fungi</taxon>
        <taxon>Dikarya</taxon>
        <taxon>Ascomycota</taxon>
        <taxon>Saccharomycotina</taxon>
        <taxon>Saccharomycetes</taxon>
        <taxon>Saccharomycetales</taxon>
        <taxon>Saccharomycetaceae</taxon>
        <taxon>Nakaseomyces</taxon>
    </lineage>
</organism>
<dbReference type="VEuPathDB" id="FungiDB:GW608_E06193"/>
<dbReference type="VEuPathDB" id="FungiDB:GWK60_E06149"/>
<reference evidence="1 2" key="1">
    <citation type="submission" date="2015-10" db="EMBL/GenBank/DDBJ databases">
        <title>Draft genomes sequences of Candida glabrata isolates 1A, 1B, 2A, 2B, 3A and 3B.</title>
        <authorList>
            <person name="Haavelsrud O.E."/>
            <person name="Gaustad P."/>
        </authorList>
    </citation>
    <scope>NUCLEOTIDE SEQUENCE [LARGE SCALE GENOMIC DNA]</scope>
    <source>
        <strain evidence="1">910700640</strain>
    </source>
</reference>
<dbReference type="EMBL" id="LLZZ01000143">
    <property type="protein sequence ID" value="KTA99610.1"/>
    <property type="molecule type" value="Genomic_DNA"/>
</dbReference>